<evidence type="ECO:0000313" key="1">
    <source>
        <dbReference type="EMBL" id="KAK9813538.1"/>
    </source>
</evidence>
<gene>
    <name evidence="1" type="ORF">WJX73_005651</name>
</gene>
<sequence length="75" mass="7924">MVQTHLGKATATFKASTGVLLRQSSRGLAIELQSCKKEHAGCKTHTAVKKAFRQTICQGIDPAVQVSGSAGHHPL</sequence>
<dbReference type="AlphaFoldDB" id="A0AAW1PY47"/>
<accession>A0AAW1PY47</accession>
<comment type="caution">
    <text evidence="1">The sequence shown here is derived from an EMBL/GenBank/DDBJ whole genome shotgun (WGS) entry which is preliminary data.</text>
</comment>
<evidence type="ECO:0000313" key="2">
    <source>
        <dbReference type="Proteomes" id="UP001465755"/>
    </source>
</evidence>
<proteinExistence type="predicted"/>
<keyword evidence="2" id="KW-1185">Reference proteome</keyword>
<organism evidence="1 2">
    <name type="scientific">Symbiochloris irregularis</name>
    <dbReference type="NCBI Taxonomy" id="706552"/>
    <lineage>
        <taxon>Eukaryota</taxon>
        <taxon>Viridiplantae</taxon>
        <taxon>Chlorophyta</taxon>
        <taxon>core chlorophytes</taxon>
        <taxon>Trebouxiophyceae</taxon>
        <taxon>Trebouxiales</taxon>
        <taxon>Trebouxiaceae</taxon>
        <taxon>Symbiochloris</taxon>
    </lineage>
</organism>
<dbReference type="EMBL" id="JALJOQ010000004">
    <property type="protein sequence ID" value="KAK9813538.1"/>
    <property type="molecule type" value="Genomic_DNA"/>
</dbReference>
<protein>
    <submittedName>
        <fullName evidence="1">Uncharacterized protein</fullName>
    </submittedName>
</protein>
<dbReference type="Proteomes" id="UP001465755">
    <property type="component" value="Unassembled WGS sequence"/>
</dbReference>
<reference evidence="1 2" key="1">
    <citation type="journal article" date="2024" name="Nat. Commun.">
        <title>Phylogenomics reveals the evolutionary origins of lichenization in chlorophyte algae.</title>
        <authorList>
            <person name="Puginier C."/>
            <person name="Libourel C."/>
            <person name="Otte J."/>
            <person name="Skaloud P."/>
            <person name="Haon M."/>
            <person name="Grisel S."/>
            <person name="Petersen M."/>
            <person name="Berrin J.G."/>
            <person name="Delaux P.M."/>
            <person name="Dal Grande F."/>
            <person name="Keller J."/>
        </authorList>
    </citation>
    <scope>NUCLEOTIDE SEQUENCE [LARGE SCALE GENOMIC DNA]</scope>
    <source>
        <strain evidence="1 2">SAG 2036</strain>
    </source>
</reference>
<name>A0AAW1PY47_9CHLO</name>